<organism evidence="6 7">
    <name type="scientific">Synchytrium endobioticum</name>
    <dbReference type="NCBI Taxonomy" id="286115"/>
    <lineage>
        <taxon>Eukaryota</taxon>
        <taxon>Fungi</taxon>
        <taxon>Fungi incertae sedis</taxon>
        <taxon>Chytridiomycota</taxon>
        <taxon>Chytridiomycota incertae sedis</taxon>
        <taxon>Chytridiomycetes</taxon>
        <taxon>Synchytriales</taxon>
        <taxon>Synchytriaceae</taxon>
        <taxon>Synchytrium</taxon>
    </lineage>
</organism>
<proteinExistence type="predicted"/>
<dbReference type="OrthoDB" id="5340910at2759"/>
<comment type="caution">
    <text evidence="6">The sequence shown here is derived from an EMBL/GenBank/DDBJ whole genome shotgun (WGS) entry which is preliminary data.</text>
</comment>
<dbReference type="EMBL" id="QEAM01000251">
    <property type="protein sequence ID" value="TPX42839.1"/>
    <property type="molecule type" value="Genomic_DNA"/>
</dbReference>
<dbReference type="InterPro" id="IPR036028">
    <property type="entry name" value="SH3-like_dom_sf"/>
</dbReference>
<feature type="transmembrane region" description="Helical" evidence="4">
    <location>
        <begin position="319"/>
        <end position="341"/>
    </location>
</feature>
<dbReference type="InterPro" id="IPR001452">
    <property type="entry name" value="SH3_domain"/>
</dbReference>
<protein>
    <recommendedName>
        <fullName evidence="5">SH3 domain-containing protein</fullName>
    </recommendedName>
</protein>
<dbReference type="PROSITE" id="PS50002">
    <property type="entry name" value="SH3"/>
    <property type="match status" value="1"/>
</dbReference>
<dbReference type="SMART" id="SM00326">
    <property type="entry name" value="SH3"/>
    <property type="match status" value="1"/>
</dbReference>
<dbReference type="Proteomes" id="UP000320475">
    <property type="component" value="Unassembled WGS sequence"/>
</dbReference>
<gene>
    <name evidence="6" type="ORF">SeLEV6574_g05379</name>
</gene>
<dbReference type="VEuPathDB" id="FungiDB:SeMB42_g01668"/>
<sequence>MDLLALHPPDYHDIATFDGWVRQRYDNTAAYIASFKDSYDCPQYNGTGQRYHISTFCSLVVRRSAALGCTGTPAVIPQQLCPNSCHAALTSLQDLFKNPAICNQQSGNMANQNRADSLALYESLCNSTQTFAATATMPCIVGEPSIDEHLNCGFSSVAERLAFCKDLNNDACCAAADNVGLGNIPTVPAGNLPNGNPASSIPSTTPTAGILPNGNPASSTPGNIPTAGNLPNGNPASSTPSTFPTAGILPAGNSGGTPNTLSTTGSPTKKPRPAAVPTSTPRPIGNPTNTPANDAVAATANNNAPAQTGGILQSSKTKLAAVAIAVLVIVGLAGCVTVGLYREGKLNGILKPNRQTKADKEAASLDKYKEMVAMKDGGGTRGGVLDDLDQFLGDLGLDDEEQGEDVEGIKAIWSGHLNSIEPKLESTGAVEQQPASEIEAKTYTAVANYFPLRDDEMEVRIGEKVQVSRIHDDGWAQGTNQSSGKEGIFPLVAVGRNDSALPSHLSVSADSMFVDTAERTVSLYIKAVEAGADKDDSSRSDLEEQW</sequence>
<evidence type="ECO:0000313" key="6">
    <source>
        <dbReference type="EMBL" id="TPX42839.1"/>
    </source>
</evidence>
<keyword evidence="4" id="KW-0812">Transmembrane</keyword>
<keyword evidence="4" id="KW-0472">Membrane</keyword>
<evidence type="ECO:0000256" key="1">
    <source>
        <dbReference type="ARBA" id="ARBA00022443"/>
    </source>
</evidence>
<name>A0A507CUL2_9FUNG</name>
<dbReference type="Pfam" id="PF00018">
    <property type="entry name" value="SH3_1"/>
    <property type="match status" value="1"/>
</dbReference>
<keyword evidence="4" id="KW-1133">Transmembrane helix</keyword>
<evidence type="ECO:0000259" key="5">
    <source>
        <dbReference type="PROSITE" id="PS50002"/>
    </source>
</evidence>
<feature type="domain" description="SH3" evidence="5">
    <location>
        <begin position="438"/>
        <end position="499"/>
    </location>
</feature>
<feature type="compositionally biased region" description="Polar residues" evidence="3">
    <location>
        <begin position="256"/>
        <end position="267"/>
    </location>
</feature>
<feature type="compositionally biased region" description="Polar residues" evidence="3">
    <location>
        <begin position="229"/>
        <end position="244"/>
    </location>
</feature>
<evidence type="ECO:0000256" key="2">
    <source>
        <dbReference type="PROSITE-ProRule" id="PRU00192"/>
    </source>
</evidence>
<dbReference type="Gene3D" id="2.30.30.40">
    <property type="entry name" value="SH3 Domains"/>
    <property type="match status" value="1"/>
</dbReference>
<dbReference type="AlphaFoldDB" id="A0A507CUL2"/>
<reference evidence="6 7" key="1">
    <citation type="journal article" date="2019" name="Sci. Rep.">
        <title>Comparative genomics of chytrid fungi reveal insights into the obligate biotrophic and pathogenic lifestyle of Synchytrium endobioticum.</title>
        <authorList>
            <person name="van de Vossenberg B.T.L.H."/>
            <person name="Warris S."/>
            <person name="Nguyen H.D.T."/>
            <person name="van Gent-Pelzer M.P.E."/>
            <person name="Joly D.L."/>
            <person name="van de Geest H.C."/>
            <person name="Bonants P.J.M."/>
            <person name="Smith D.S."/>
            <person name="Levesque C.A."/>
            <person name="van der Lee T.A.J."/>
        </authorList>
    </citation>
    <scope>NUCLEOTIDE SEQUENCE [LARGE SCALE GENOMIC DNA]</scope>
    <source>
        <strain evidence="6 7">LEV6574</strain>
    </source>
</reference>
<dbReference type="SUPFAM" id="SSF50044">
    <property type="entry name" value="SH3-domain"/>
    <property type="match status" value="1"/>
</dbReference>
<keyword evidence="1 2" id="KW-0728">SH3 domain</keyword>
<feature type="region of interest" description="Disordered" evidence="3">
    <location>
        <begin position="196"/>
        <end position="295"/>
    </location>
</feature>
<feature type="compositionally biased region" description="Polar residues" evidence="3">
    <location>
        <begin position="196"/>
        <end position="207"/>
    </location>
</feature>
<accession>A0A507CUL2</accession>
<evidence type="ECO:0000256" key="3">
    <source>
        <dbReference type="SAM" id="MobiDB-lite"/>
    </source>
</evidence>
<evidence type="ECO:0000313" key="7">
    <source>
        <dbReference type="Proteomes" id="UP000320475"/>
    </source>
</evidence>
<feature type="compositionally biased region" description="Low complexity" evidence="3">
    <location>
        <begin position="286"/>
        <end position="295"/>
    </location>
</feature>
<evidence type="ECO:0000256" key="4">
    <source>
        <dbReference type="SAM" id="Phobius"/>
    </source>
</evidence>